<dbReference type="GO" id="GO:0033765">
    <property type="term" value="F:steroid dehydrogenase activity, acting on the CH-CH group of donors"/>
    <property type="evidence" value="ECO:0007669"/>
    <property type="project" value="UniProtKB-ARBA"/>
</dbReference>
<sequence length="480" mass="50902">MDNNVDVIVIGSGAAGSAAALQAHADGASVVILEKSGRDAAGGNTRLSGSGWFVNQDPAAARTFLRSLNGSFTVADDVIDAWAENTQGLSDWLRSLGATVAMTGDFHSTAEYGELDGSSCYAGMDTIEGKMGNELLYRFLVSALAERDITTLFDTEATRLLTDESGAVTGVEIRSGEQTSQIHARRGVILATGGFEANPAMVRDYLRLENPKIWGSPSATGDGHRMAQAVGADLWHMNNMMTITGIPGDLENSTGFFLALWNAHNYVFLSREGRRFTDESAEMRHGHVFREGSYQHFPVQPMNIVFDETMRLAGQLSPGRDALPVGHMVLDEGYEWSSDNQAEIDKGWIVKADTLAELAGKLGLDPTVVETSVHRYNEACADGVDHSFGRNPETLAPVATAPFYAVSGPPLLGWSSGGPRRDGHSRVLDTAGSPIPGLYAAGAVSSTYSAAKDGGFHIADAFAFGRVAGAHAAARATAGD</sequence>
<dbReference type="SUPFAM" id="SSF56425">
    <property type="entry name" value="Succinate dehydrogenase/fumarate reductase flavoprotein, catalytic domain"/>
    <property type="match status" value="1"/>
</dbReference>
<organism evidence="6 7">
    <name type="scientific">Rhodococcus erythropolis</name>
    <name type="common">Arthrobacter picolinophilus</name>
    <dbReference type="NCBI Taxonomy" id="1833"/>
    <lineage>
        <taxon>Bacteria</taxon>
        <taxon>Bacillati</taxon>
        <taxon>Actinomycetota</taxon>
        <taxon>Actinomycetes</taxon>
        <taxon>Mycobacteriales</taxon>
        <taxon>Nocardiaceae</taxon>
        <taxon>Rhodococcus</taxon>
        <taxon>Rhodococcus erythropolis group</taxon>
    </lineage>
</organism>
<dbReference type="Gene3D" id="3.50.50.60">
    <property type="entry name" value="FAD/NAD(P)-binding domain"/>
    <property type="match status" value="1"/>
</dbReference>
<evidence type="ECO:0000256" key="4">
    <source>
        <dbReference type="ARBA" id="ARBA00023002"/>
    </source>
</evidence>
<proteinExistence type="predicted"/>
<name>A0A0C2VRP7_RHOER</name>
<feature type="domain" description="FAD-dependent oxidoreductase 2 FAD-binding" evidence="5">
    <location>
        <begin position="6"/>
        <end position="453"/>
    </location>
</feature>
<evidence type="ECO:0000256" key="2">
    <source>
        <dbReference type="ARBA" id="ARBA00022630"/>
    </source>
</evidence>
<dbReference type="SUPFAM" id="SSF51905">
    <property type="entry name" value="FAD/NAD(P)-binding domain"/>
    <property type="match status" value="1"/>
</dbReference>
<dbReference type="Gene3D" id="3.90.700.10">
    <property type="entry name" value="Succinate dehydrogenase/fumarate reductase flavoprotein, catalytic domain"/>
    <property type="match status" value="1"/>
</dbReference>
<comment type="cofactor">
    <cofactor evidence="1">
        <name>FAD</name>
        <dbReference type="ChEBI" id="CHEBI:57692"/>
    </cofactor>
</comment>
<evidence type="ECO:0000313" key="6">
    <source>
        <dbReference type="EMBL" id="KAB2586836.1"/>
    </source>
</evidence>
<dbReference type="Proteomes" id="UP000325576">
    <property type="component" value="Unassembled WGS sequence"/>
</dbReference>
<dbReference type="AlphaFoldDB" id="A0A0C2VRP7"/>
<dbReference type="InterPro" id="IPR027477">
    <property type="entry name" value="Succ_DH/fumarate_Rdtase_cat_sf"/>
</dbReference>
<accession>A0A0C2VRP7</accession>
<dbReference type="InterPro" id="IPR036188">
    <property type="entry name" value="FAD/NAD-bd_sf"/>
</dbReference>
<comment type="caution">
    <text evidence="6">The sequence shown here is derived from an EMBL/GenBank/DDBJ whole genome shotgun (WGS) entry which is preliminary data.</text>
</comment>
<evidence type="ECO:0000313" key="7">
    <source>
        <dbReference type="Proteomes" id="UP000325576"/>
    </source>
</evidence>
<dbReference type="InterPro" id="IPR003953">
    <property type="entry name" value="FAD-dep_OxRdtase_2_FAD-bd"/>
</dbReference>
<reference evidence="6 7" key="1">
    <citation type="journal article" date="2017" name="Poromechanics V (2013)">
        <title>Genomic Characterization of the Arsenic-Tolerant Actinobacterium, &lt;i&gt;Rhodococcus erythropolis&lt;/i&gt; S43.</title>
        <authorList>
            <person name="Retamal-Morales G."/>
            <person name="Mehnert M."/>
            <person name="Schwabe R."/>
            <person name="Tischler D."/>
            <person name="Schloemann M."/>
            <person name="Levican G.J."/>
        </authorList>
    </citation>
    <scope>NUCLEOTIDE SEQUENCE [LARGE SCALE GENOMIC DNA]</scope>
    <source>
        <strain evidence="6 7">S43</strain>
    </source>
</reference>
<dbReference type="InterPro" id="IPR050315">
    <property type="entry name" value="FAD-oxidoreductase_2"/>
</dbReference>
<keyword evidence="3" id="KW-0274">FAD</keyword>
<dbReference type="PANTHER" id="PTHR43400">
    <property type="entry name" value="FUMARATE REDUCTASE"/>
    <property type="match status" value="1"/>
</dbReference>
<dbReference type="Pfam" id="PF00890">
    <property type="entry name" value="FAD_binding_2"/>
    <property type="match status" value="1"/>
</dbReference>
<gene>
    <name evidence="6" type="ORF">BS297_03205</name>
</gene>
<dbReference type="PRINTS" id="PR00368">
    <property type="entry name" value="FADPNR"/>
</dbReference>
<keyword evidence="4" id="KW-0560">Oxidoreductase</keyword>
<dbReference type="GO" id="GO:0008202">
    <property type="term" value="P:steroid metabolic process"/>
    <property type="evidence" value="ECO:0007669"/>
    <property type="project" value="UniProtKB-ARBA"/>
</dbReference>
<keyword evidence="2" id="KW-0285">Flavoprotein</keyword>
<evidence type="ECO:0000256" key="1">
    <source>
        <dbReference type="ARBA" id="ARBA00001974"/>
    </source>
</evidence>
<dbReference type="PANTHER" id="PTHR43400:SF10">
    <property type="entry name" value="3-OXOSTEROID 1-DEHYDROGENASE"/>
    <property type="match status" value="1"/>
</dbReference>
<protein>
    <submittedName>
        <fullName evidence="6">FAD-binding dehydrogenase</fullName>
    </submittedName>
</protein>
<evidence type="ECO:0000259" key="5">
    <source>
        <dbReference type="Pfam" id="PF00890"/>
    </source>
</evidence>
<evidence type="ECO:0000256" key="3">
    <source>
        <dbReference type="ARBA" id="ARBA00022827"/>
    </source>
</evidence>
<dbReference type="EMBL" id="MRBO01000116">
    <property type="protein sequence ID" value="KAB2586836.1"/>
    <property type="molecule type" value="Genomic_DNA"/>
</dbReference>